<comment type="caution">
    <text evidence="3">The sequence shown here is derived from an EMBL/GenBank/DDBJ whole genome shotgun (WGS) entry which is preliminary data.</text>
</comment>
<dbReference type="Gene3D" id="1.10.8.140">
    <property type="entry name" value="PDCD5-like"/>
    <property type="match status" value="1"/>
</dbReference>
<protein>
    <submittedName>
        <fullName evidence="3">Programmed cell death protein 5</fullName>
    </submittedName>
</protein>
<dbReference type="OrthoDB" id="10252486at2759"/>
<reference evidence="3" key="1">
    <citation type="submission" date="2022-07" db="EMBL/GenBank/DDBJ databases">
        <title>Phylogenomic reconstructions and comparative analyses of Kickxellomycotina fungi.</title>
        <authorList>
            <person name="Reynolds N.K."/>
            <person name="Stajich J.E."/>
            <person name="Barry K."/>
            <person name="Grigoriev I.V."/>
            <person name="Crous P."/>
            <person name="Smith M.E."/>
        </authorList>
    </citation>
    <scope>NUCLEOTIDE SEQUENCE</scope>
    <source>
        <strain evidence="3">NRRL 1565</strain>
    </source>
</reference>
<feature type="compositionally biased region" description="Polar residues" evidence="2">
    <location>
        <begin position="10"/>
        <end position="20"/>
    </location>
</feature>
<dbReference type="PIRSF" id="PIRSF015730">
    <property type="entry name" value="TFAR19"/>
    <property type="match status" value="1"/>
</dbReference>
<accession>A0A9W8HUG2</accession>
<dbReference type="AlphaFoldDB" id="A0A9W8HUG2"/>
<dbReference type="InterPro" id="IPR002836">
    <property type="entry name" value="PDCD5-like"/>
</dbReference>
<dbReference type="GO" id="GO:0005634">
    <property type="term" value="C:nucleus"/>
    <property type="evidence" value="ECO:0007669"/>
    <property type="project" value="TreeGrafter"/>
</dbReference>
<evidence type="ECO:0000313" key="3">
    <source>
        <dbReference type="EMBL" id="KAJ2799308.1"/>
    </source>
</evidence>
<proteinExistence type="inferred from homology"/>
<organism evidence="3 4">
    <name type="scientific">Coemansia guatemalensis</name>
    <dbReference type="NCBI Taxonomy" id="2761395"/>
    <lineage>
        <taxon>Eukaryota</taxon>
        <taxon>Fungi</taxon>
        <taxon>Fungi incertae sedis</taxon>
        <taxon>Zoopagomycota</taxon>
        <taxon>Kickxellomycotina</taxon>
        <taxon>Kickxellomycetes</taxon>
        <taxon>Kickxellales</taxon>
        <taxon>Kickxellaceae</taxon>
        <taxon>Coemansia</taxon>
    </lineage>
</organism>
<sequence length="127" mass="14767">MANLDLGRLTGQQLPHNVNDQAKDNDTAEARKKEMEERQNWMLGQILDQEAFQRLQSMEPFKPVQISAVKEILLRMSANNQIRKRLTDDELKLLLRGVAAKDTNDTKVTTFRKKGIMDEEEEDDYDF</sequence>
<dbReference type="EMBL" id="JANBUO010001204">
    <property type="protein sequence ID" value="KAJ2799308.1"/>
    <property type="molecule type" value="Genomic_DNA"/>
</dbReference>
<evidence type="ECO:0000256" key="2">
    <source>
        <dbReference type="SAM" id="MobiDB-lite"/>
    </source>
</evidence>
<feature type="region of interest" description="Disordered" evidence="2">
    <location>
        <begin position="1"/>
        <end position="36"/>
    </location>
</feature>
<name>A0A9W8HUG2_9FUNG</name>
<dbReference type="Pfam" id="PF01984">
    <property type="entry name" value="dsDNA_bind"/>
    <property type="match status" value="1"/>
</dbReference>
<evidence type="ECO:0000256" key="1">
    <source>
        <dbReference type="ARBA" id="ARBA00010490"/>
    </source>
</evidence>
<dbReference type="GO" id="GO:0003677">
    <property type="term" value="F:DNA binding"/>
    <property type="evidence" value="ECO:0007669"/>
    <property type="project" value="InterPro"/>
</dbReference>
<dbReference type="GO" id="GO:0005829">
    <property type="term" value="C:cytosol"/>
    <property type="evidence" value="ECO:0007669"/>
    <property type="project" value="TreeGrafter"/>
</dbReference>
<dbReference type="PANTHER" id="PTHR10840:SF0">
    <property type="entry name" value="PROGRAMMED CELL DEATH PROTEIN 5"/>
    <property type="match status" value="1"/>
</dbReference>
<gene>
    <name evidence="3" type="primary">PDCD5</name>
    <name evidence="3" type="ORF">H4R20_004492</name>
</gene>
<dbReference type="Proteomes" id="UP001140094">
    <property type="component" value="Unassembled WGS sequence"/>
</dbReference>
<dbReference type="InterPro" id="IPR036883">
    <property type="entry name" value="PDCD5-like_sf"/>
</dbReference>
<dbReference type="SUPFAM" id="SSF46950">
    <property type="entry name" value="Double-stranded DNA-binding domain"/>
    <property type="match status" value="1"/>
</dbReference>
<dbReference type="PANTHER" id="PTHR10840">
    <property type="entry name" value="PROGRAMMED CELL DEATH PROTEIN 5"/>
    <property type="match status" value="1"/>
</dbReference>
<comment type="similarity">
    <text evidence="1">Belongs to the PDCD5 family.</text>
</comment>
<feature type="compositionally biased region" description="Basic and acidic residues" evidence="2">
    <location>
        <begin position="21"/>
        <end position="36"/>
    </location>
</feature>
<evidence type="ECO:0000313" key="4">
    <source>
        <dbReference type="Proteomes" id="UP001140094"/>
    </source>
</evidence>
<keyword evidence="4" id="KW-1185">Reference proteome</keyword>